<proteinExistence type="inferred from homology"/>
<name>A0AAV5TX85_9BILA</name>
<dbReference type="AlphaFoldDB" id="A0AAV5TX85"/>
<dbReference type="PANTHER" id="PTHR19375">
    <property type="entry name" value="HEAT SHOCK PROTEIN 70KDA"/>
    <property type="match status" value="1"/>
</dbReference>
<dbReference type="FunFam" id="3.90.640.10:FF:000003">
    <property type="entry name" value="Molecular chaperone DnaK"/>
    <property type="match status" value="1"/>
</dbReference>
<keyword evidence="3" id="KW-0067">ATP-binding</keyword>
<organism evidence="4 5">
    <name type="scientific">Pristionchus entomophagus</name>
    <dbReference type="NCBI Taxonomy" id="358040"/>
    <lineage>
        <taxon>Eukaryota</taxon>
        <taxon>Metazoa</taxon>
        <taxon>Ecdysozoa</taxon>
        <taxon>Nematoda</taxon>
        <taxon>Chromadorea</taxon>
        <taxon>Rhabditida</taxon>
        <taxon>Rhabditina</taxon>
        <taxon>Diplogasteromorpha</taxon>
        <taxon>Diplogasteroidea</taxon>
        <taxon>Neodiplogasteridae</taxon>
        <taxon>Pristionchus</taxon>
    </lineage>
</organism>
<dbReference type="GO" id="GO:0005524">
    <property type="term" value="F:ATP binding"/>
    <property type="evidence" value="ECO:0007669"/>
    <property type="project" value="UniProtKB-KW"/>
</dbReference>
<dbReference type="InterPro" id="IPR013126">
    <property type="entry name" value="Hsp_70_fam"/>
</dbReference>
<protein>
    <submittedName>
        <fullName evidence="4">Uncharacterized protein</fullName>
    </submittedName>
</protein>
<dbReference type="Proteomes" id="UP001432027">
    <property type="component" value="Unassembled WGS sequence"/>
</dbReference>
<dbReference type="InterPro" id="IPR043129">
    <property type="entry name" value="ATPase_NBD"/>
</dbReference>
<comment type="caution">
    <text evidence="4">The sequence shown here is derived from an EMBL/GenBank/DDBJ whole genome shotgun (WGS) entry which is preliminary data.</text>
</comment>
<feature type="non-terminal residue" evidence="4">
    <location>
        <position position="1"/>
    </location>
</feature>
<evidence type="ECO:0000313" key="5">
    <source>
        <dbReference type="Proteomes" id="UP001432027"/>
    </source>
</evidence>
<evidence type="ECO:0000256" key="1">
    <source>
        <dbReference type="ARBA" id="ARBA00007381"/>
    </source>
</evidence>
<evidence type="ECO:0000256" key="3">
    <source>
        <dbReference type="ARBA" id="ARBA00022840"/>
    </source>
</evidence>
<keyword evidence="5" id="KW-1185">Reference proteome</keyword>
<sequence length="165" mass="18207">LVLQQLPEAGCEGRLLHRWNRSAANSQLNQRRGPLCSRRLTATAGKPVRLFRRAMLVCNLGSTDDVAAITVEIGSRLEVKAVATDECIGGATFTSLLVDYFVDELKIDHNKDISTDPAALDLLRNVCGRAKKTISNYSQALVEVKELHFYSIITRSKFEEICASA</sequence>
<dbReference type="Gene3D" id="3.90.640.10">
    <property type="entry name" value="Actin, Chain A, domain 4"/>
    <property type="match status" value="1"/>
</dbReference>
<evidence type="ECO:0000313" key="4">
    <source>
        <dbReference type="EMBL" id="GMS98982.1"/>
    </source>
</evidence>
<dbReference type="Gene3D" id="3.30.420.40">
    <property type="match status" value="1"/>
</dbReference>
<dbReference type="Pfam" id="PF00012">
    <property type="entry name" value="HSP70"/>
    <property type="match status" value="1"/>
</dbReference>
<gene>
    <name evidence="4" type="ORF">PENTCL1PPCAC_21157</name>
</gene>
<accession>A0AAV5TX85</accession>
<evidence type="ECO:0000256" key="2">
    <source>
        <dbReference type="ARBA" id="ARBA00022741"/>
    </source>
</evidence>
<dbReference type="SUPFAM" id="SSF53067">
    <property type="entry name" value="Actin-like ATPase domain"/>
    <property type="match status" value="1"/>
</dbReference>
<comment type="similarity">
    <text evidence="1">Belongs to the heat shock protein 70 family.</text>
</comment>
<dbReference type="GO" id="GO:0140662">
    <property type="term" value="F:ATP-dependent protein folding chaperone"/>
    <property type="evidence" value="ECO:0007669"/>
    <property type="project" value="InterPro"/>
</dbReference>
<dbReference type="EMBL" id="BTSX01000005">
    <property type="protein sequence ID" value="GMS98982.1"/>
    <property type="molecule type" value="Genomic_DNA"/>
</dbReference>
<keyword evidence="2" id="KW-0547">Nucleotide-binding</keyword>
<reference evidence="4" key="1">
    <citation type="submission" date="2023-10" db="EMBL/GenBank/DDBJ databases">
        <title>Genome assembly of Pristionchus species.</title>
        <authorList>
            <person name="Yoshida K."/>
            <person name="Sommer R.J."/>
        </authorList>
    </citation>
    <scope>NUCLEOTIDE SEQUENCE</scope>
    <source>
        <strain evidence="4">RS0144</strain>
    </source>
</reference>